<proteinExistence type="inferred from homology"/>
<feature type="compositionally biased region" description="Pro residues" evidence="7">
    <location>
        <begin position="384"/>
        <end position="406"/>
    </location>
</feature>
<evidence type="ECO:0000256" key="6">
    <source>
        <dbReference type="RuleBase" id="RU364151"/>
    </source>
</evidence>
<dbReference type="GO" id="GO:0003712">
    <property type="term" value="F:transcription coregulator activity"/>
    <property type="evidence" value="ECO:0007669"/>
    <property type="project" value="InterPro"/>
</dbReference>
<comment type="function">
    <text evidence="6">Component of the Mediator complex, a coactivator involved in the regulated transcription of nearly all RNA polymerase II-dependent genes. Mediator functions as a bridge to convey information from gene-specific regulatory proteins to the basal RNA polymerase II transcription machinery. Mediator is recruited to promoters by direct interactions with regulatory proteins and serves as a scaffold for the assembly of a functional preinitiation complex with RNA polymerase II and the general transcription factors.</text>
</comment>
<keyword evidence="6" id="KW-0010">Activator</keyword>
<name>A0AAN0INV1_AMPQE</name>
<comment type="subcellular location">
    <subcellularLocation>
        <location evidence="1 6">Nucleus</location>
    </subcellularLocation>
</comment>
<protein>
    <recommendedName>
        <fullName evidence="6">Mediator of RNA polymerase II transcription subunit 19</fullName>
    </recommendedName>
    <alternativeName>
        <fullName evidence="6">Mediator complex subunit 19</fullName>
    </alternativeName>
</protein>
<dbReference type="GO" id="GO:0045944">
    <property type="term" value="P:positive regulation of transcription by RNA polymerase II"/>
    <property type="evidence" value="ECO:0007669"/>
    <property type="project" value="TreeGrafter"/>
</dbReference>
<dbReference type="AlphaFoldDB" id="A0AAN0INV1"/>
<evidence type="ECO:0000256" key="7">
    <source>
        <dbReference type="SAM" id="MobiDB-lite"/>
    </source>
</evidence>
<evidence type="ECO:0000256" key="3">
    <source>
        <dbReference type="ARBA" id="ARBA00023015"/>
    </source>
</evidence>
<evidence type="ECO:0000256" key="4">
    <source>
        <dbReference type="ARBA" id="ARBA00023163"/>
    </source>
</evidence>
<gene>
    <name evidence="6" type="primary">MED19</name>
</gene>
<feature type="region of interest" description="Disordered" evidence="7">
    <location>
        <begin position="337"/>
        <end position="406"/>
    </location>
</feature>
<feature type="compositionally biased region" description="Basic residues" evidence="7">
    <location>
        <begin position="179"/>
        <end position="191"/>
    </location>
</feature>
<accession>A0AAN0INV1</accession>
<reference evidence="9" key="1">
    <citation type="journal article" date="2010" name="Nature">
        <title>The Amphimedon queenslandica genome and the evolution of animal complexity.</title>
        <authorList>
            <person name="Srivastava M."/>
            <person name="Simakov O."/>
            <person name="Chapman J."/>
            <person name="Fahey B."/>
            <person name="Gauthier M.E."/>
            <person name="Mitros T."/>
            <person name="Richards G.S."/>
            <person name="Conaco C."/>
            <person name="Dacre M."/>
            <person name="Hellsten U."/>
            <person name="Larroux C."/>
            <person name="Putnam N.H."/>
            <person name="Stanke M."/>
            <person name="Adamska M."/>
            <person name="Darling A."/>
            <person name="Degnan S.M."/>
            <person name="Oakley T.H."/>
            <person name="Plachetzki D.C."/>
            <person name="Zhai Y."/>
            <person name="Adamski M."/>
            <person name="Calcino A."/>
            <person name="Cummins S.F."/>
            <person name="Goodstein D.M."/>
            <person name="Harris C."/>
            <person name="Jackson D.J."/>
            <person name="Leys S.P."/>
            <person name="Shu S."/>
            <person name="Woodcroft B.J."/>
            <person name="Vervoort M."/>
            <person name="Kosik K.S."/>
            <person name="Manning G."/>
            <person name="Degnan B.M."/>
            <person name="Rokhsar D.S."/>
        </authorList>
    </citation>
    <scope>NUCLEOTIDE SEQUENCE [LARGE SCALE GENOMIC DNA]</scope>
</reference>
<feature type="region of interest" description="Disordered" evidence="7">
    <location>
        <begin position="22"/>
        <end position="49"/>
    </location>
</feature>
<dbReference type="EnsemblMetazoa" id="XM_011407658.2">
    <property type="protein sequence ID" value="XP_011405960.2"/>
    <property type="gene ID" value="LOC105313881"/>
</dbReference>
<evidence type="ECO:0000256" key="1">
    <source>
        <dbReference type="ARBA" id="ARBA00004123"/>
    </source>
</evidence>
<dbReference type="PANTHER" id="PTHR22536:SF1">
    <property type="entry name" value="MEDIATOR OF RNA POLYMERASE II TRANSCRIPTION SUBUNIT 19"/>
    <property type="match status" value="1"/>
</dbReference>
<sequence>MNPVGGGGGLFKVPSGGVIVTDSLSSRSVPPTQTSVVGGARHAHPIPGKNLMDVSMSRAMTTPTPSLYLCDTGRAVNVKKENEEQKEKTSIELLNQAYHVLTRKNIKDSLTSFIATVPGNFDHNESHDFSLRSLIDRPPIGGREFLPISEQALLGFRLHPGSLPEQYQLDPSTSESSKPHKKKKKHKHKHGDKMDDMSLANYSPVMSREHSPPADPCDFIKADQTNNFFPPKVSTCAPPTQPTQAPPISSFQSIPHLVSTSQHHLPATLIGGPLMAAVSGGQYINIQGQTGVIMTSGKFPTHPHATIQGGSEAAAALGYQLTPTGLQPAAVLLGQDQFKIPTKSKKRRRDNEDGLKKKKKDKKEKRKKKHHDPGAMPSTSLPSAIPPTHPAPPPPLVHSSYPPRPP</sequence>
<organism evidence="8 9">
    <name type="scientific">Amphimedon queenslandica</name>
    <name type="common">Sponge</name>
    <dbReference type="NCBI Taxonomy" id="400682"/>
    <lineage>
        <taxon>Eukaryota</taxon>
        <taxon>Metazoa</taxon>
        <taxon>Porifera</taxon>
        <taxon>Demospongiae</taxon>
        <taxon>Heteroscleromorpha</taxon>
        <taxon>Haplosclerida</taxon>
        <taxon>Niphatidae</taxon>
        <taxon>Amphimedon</taxon>
    </lineage>
</organism>
<dbReference type="GO" id="GO:0016592">
    <property type="term" value="C:mediator complex"/>
    <property type="evidence" value="ECO:0007669"/>
    <property type="project" value="InterPro"/>
</dbReference>
<keyword evidence="9" id="KW-1185">Reference proteome</keyword>
<keyword evidence="5 6" id="KW-0539">Nucleus</keyword>
<dbReference type="PANTHER" id="PTHR22536">
    <property type="entry name" value="LUNG CANCER METASTASIS-RELATED LCMR1 PROTEIN"/>
    <property type="match status" value="1"/>
</dbReference>
<dbReference type="InterPro" id="IPR019403">
    <property type="entry name" value="Mediator_Med19_met"/>
</dbReference>
<feature type="region of interest" description="Disordered" evidence="7">
    <location>
        <begin position="164"/>
        <end position="198"/>
    </location>
</feature>
<keyword evidence="4 6" id="KW-0804">Transcription</keyword>
<keyword evidence="3 6" id="KW-0805">Transcription regulation</keyword>
<dbReference type="KEGG" id="aqu:105313881"/>
<evidence type="ECO:0000256" key="2">
    <source>
        <dbReference type="ARBA" id="ARBA00009259"/>
    </source>
</evidence>
<feature type="compositionally biased region" description="Polar residues" evidence="7">
    <location>
        <begin position="22"/>
        <end position="36"/>
    </location>
</feature>
<comment type="subunit">
    <text evidence="6">Component of the Mediator complex.</text>
</comment>
<reference evidence="8" key="2">
    <citation type="submission" date="2024-06" db="UniProtKB">
        <authorList>
            <consortium name="EnsemblMetazoa"/>
        </authorList>
    </citation>
    <scope>IDENTIFICATION</scope>
</reference>
<dbReference type="Proteomes" id="UP000007879">
    <property type="component" value="Unassembled WGS sequence"/>
</dbReference>
<evidence type="ECO:0000256" key="5">
    <source>
        <dbReference type="ARBA" id="ARBA00023242"/>
    </source>
</evidence>
<evidence type="ECO:0000313" key="9">
    <source>
        <dbReference type="Proteomes" id="UP000007879"/>
    </source>
</evidence>
<feature type="compositionally biased region" description="Basic residues" evidence="7">
    <location>
        <begin position="356"/>
        <end position="371"/>
    </location>
</feature>
<comment type="similarity">
    <text evidence="2 6">Belongs to the Mediator complex subunit 19 family.</text>
</comment>
<evidence type="ECO:0000313" key="8">
    <source>
        <dbReference type="EnsemblMetazoa" id="XP_011405960.2"/>
    </source>
</evidence>
<dbReference type="Pfam" id="PF10278">
    <property type="entry name" value="Med19"/>
    <property type="match status" value="1"/>
</dbReference>